<sequence length="254" mass="28181">MKVLIRVFVLFFLLSIGVGNVWAAGGVKKASPDKKIEVWVSVTPEGRLSYNAKSNGIEVLETSPFGIVVDGLDLGDGAKIVSKPVRTKIDEAYPAGESSVPKTAYDLMRDAAFGWQTWSWARLQSETGRSKVFYYYFDQHPDYPQDSPMYGYGSPHGQDVAYVFQYLDASNPQTSESDLEISEAMGTYWTNFAKYGDPNGEGVPEWPSFSAEDPQVMYLGPTPHVGPVPSSESLQVLDSYFSWRRTPEGADWAE</sequence>
<dbReference type="AlphaFoldDB" id="A0A2T5BXF1"/>
<dbReference type="EMBL" id="QAAD01000028">
    <property type="protein sequence ID" value="PTN05042.1"/>
    <property type="molecule type" value="Genomic_DNA"/>
</dbReference>
<evidence type="ECO:0000313" key="3">
    <source>
        <dbReference type="Proteomes" id="UP000243525"/>
    </source>
</evidence>
<dbReference type="GO" id="GO:0016787">
    <property type="term" value="F:hydrolase activity"/>
    <property type="evidence" value="ECO:0007669"/>
    <property type="project" value="UniProtKB-KW"/>
</dbReference>
<name>A0A2T5BXF1_9BACT</name>
<protein>
    <submittedName>
        <fullName evidence="2">Glycosyl hydrolase family 97</fullName>
    </submittedName>
</protein>
<evidence type="ECO:0000259" key="1">
    <source>
        <dbReference type="Pfam" id="PF00135"/>
    </source>
</evidence>
<dbReference type="SUPFAM" id="SSF53474">
    <property type="entry name" value="alpha/beta-Hydrolases"/>
    <property type="match status" value="1"/>
</dbReference>
<evidence type="ECO:0000313" key="2">
    <source>
        <dbReference type="EMBL" id="PTN05042.1"/>
    </source>
</evidence>
<dbReference type="InterPro" id="IPR029058">
    <property type="entry name" value="AB_hydrolase_fold"/>
</dbReference>
<dbReference type="PANTHER" id="PTHR11559">
    <property type="entry name" value="CARBOXYLESTERASE"/>
    <property type="match status" value="1"/>
</dbReference>
<keyword evidence="3" id="KW-1185">Reference proteome</keyword>
<dbReference type="Gene3D" id="3.40.50.1820">
    <property type="entry name" value="alpha/beta hydrolase"/>
    <property type="match status" value="1"/>
</dbReference>
<dbReference type="Pfam" id="PF00135">
    <property type="entry name" value="COesterase"/>
    <property type="match status" value="1"/>
</dbReference>
<gene>
    <name evidence="2" type="ORF">C8N47_12820</name>
</gene>
<comment type="caution">
    <text evidence="2">The sequence shown here is derived from an EMBL/GenBank/DDBJ whole genome shotgun (WGS) entry which is preliminary data.</text>
</comment>
<dbReference type="InterPro" id="IPR050309">
    <property type="entry name" value="Type-B_Carboxylest/Lipase"/>
</dbReference>
<feature type="domain" description="Carboxylesterase type B" evidence="1">
    <location>
        <begin position="95"/>
        <end position="225"/>
    </location>
</feature>
<dbReference type="RefSeq" id="WP_245915750.1">
    <property type="nucleotide sequence ID" value="NZ_OY782574.1"/>
</dbReference>
<organism evidence="2 3">
    <name type="scientific">Mangrovibacterium marinum</name>
    <dbReference type="NCBI Taxonomy" id="1639118"/>
    <lineage>
        <taxon>Bacteria</taxon>
        <taxon>Pseudomonadati</taxon>
        <taxon>Bacteroidota</taxon>
        <taxon>Bacteroidia</taxon>
        <taxon>Marinilabiliales</taxon>
        <taxon>Prolixibacteraceae</taxon>
        <taxon>Mangrovibacterium</taxon>
    </lineage>
</organism>
<proteinExistence type="predicted"/>
<accession>A0A2T5BXF1</accession>
<reference evidence="2 3" key="1">
    <citation type="submission" date="2018-04" db="EMBL/GenBank/DDBJ databases">
        <title>Genomic Encyclopedia of Archaeal and Bacterial Type Strains, Phase II (KMG-II): from individual species to whole genera.</title>
        <authorList>
            <person name="Goeker M."/>
        </authorList>
    </citation>
    <scope>NUCLEOTIDE SEQUENCE [LARGE SCALE GENOMIC DNA]</scope>
    <source>
        <strain evidence="2 3">DSM 28823</strain>
    </source>
</reference>
<dbReference type="InterPro" id="IPR002018">
    <property type="entry name" value="CarbesteraseB"/>
</dbReference>
<dbReference type="Proteomes" id="UP000243525">
    <property type="component" value="Unassembled WGS sequence"/>
</dbReference>
<keyword evidence="2" id="KW-0378">Hydrolase</keyword>